<evidence type="ECO:0000313" key="2">
    <source>
        <dbReference type="Proteomes" id="UP000774326"/>
    </source>
</evidence>
<reference evidence="1" key="1">
    <citation type="journal article" date="2021" name="Open Biol.">
        <title>Shared evolutionary footprints suggest mitochondrial oxidative damage underlies multiple complex I losses in fungi.</title>
        <authorList>
            <person name="Schikora-Tamarit M.A."/>
            <person name="Marcet-Houben M."/>
            <person name="Nosek J."/>
            <person name="Gabaldon T."/>
        </authorList>
    </citation>
    <scope>NUCLEOTIDE SEQUENCE</scope>
    <source>
        <strain evidence="1">CBS2887</strain>
    </source>
</reference>
<name>A0A9P8TNX9_WICPI</name>
<reference evidence="1" key="2">
    <citation type="submission" date="2021-01" db="EMBL/GenBank/DDBJ databases">
        <authorList>
            <person name="Schikora-Tamarit M.A."/>
        </authorList>
    </citation>
    <scope>NUCLEOTIDE SEQUENCE</scope>
    <source>
        <strain evidence="1">CBS2887</strain>
    </source>
</reference>
<dbReference type="AlphaFoldDB" id="A0A9P8TNX9"/>
<sequence>MGVNATFGDFPVEDEKTKKTIGIRKDFKAGSIRSLIELEKPRVSEAVLPNKRRSVKFVTDCNSSLITSIVQGTGECVILTELGATTGETKGSANCFNTRD</sequence>
<evidence type="ECO:0000313" key="1">
    <source>
        <dbReference type="EMBL" id="KAH3685654.1"/>
    </source>
</evidence>
<proteinExistence type="predicted"/>
<organism evidence="1 2">
    <name type="scientific">Wickerhamomyces pijperi</name>
    <name type="common">Yeast</name>
    <name type="synonym">Pichia pijperi</name>
    <dbReference type="NCBI Taxonomy" id="599730"/>
    <lineage>
        <taxon>Eukaryota</taxon>
        <taxon>Fungi</taxon>
        <taxon>Dikarya</taxon>
        <taxon>Ascomycota</taxon>
        <taxon>Saccharomycotina</taxon>
        <taxon>Saccharomycetes</taxon>
        <taxon>Phaffomycetales</taxon>
        <taxon>Wickerhamomycetaceae</taxon>
        <taxon>Wickerhamomyces</taxon>
    </lineage>
</organism>
<comment type="caution">
    <text evidence="1">The sequence shown here is derived from an EMBL/GenBank/DDBJ whole genome shotgun (WGS) entry which is preliminary data.</text>
</comment>
<dbReference type="Proteomes" id="UP000774326">
    <property type="component" value="Unassembled WGS sequence"/>
</dbReference>
<keyword evidence="2" id="KW-1185">Reference proteome</keyword>
<protein>
    <submittedName>
        <fullName evidence="1">Uncharacterized protein</fullName>
    </submittedName>
</protein>
<dbReference type="EMBL" id="JAEUBG010001852">
    <property type="protein sequence ID" value="KAH3685654.1"/>
    <property type="molecule type" value="Genomic_DNA"/>
</dbReference>
<gene>
    <name evidence="1" type="ORF">WICPIJ_003401</name>
</gene>
<accession>A0A9P8TNX9</accession>